<comment type="caution">
    <text evidence="3">The sequence shown here is derived from an EMBL/GenBank/DDBJ whole genome shotgun (WGS) entry which is preliminary data.</text>
</comment>
<feature type="domain" description="DNA binding HTH" evidence="2">
    <location>
        <begin position="42"/>
        <end position="79"/>
    </location>
</feature>
<evidence type="ECO:0000313" key="3">
    <source>
        <dbReference type="EMBL" id="EER58345.1"/>
    </source>
</evidence>
<dbReference type="GO" id="GO:0043565">
    <property type="term" value="F:sequence-specific DNA binding"/>
    <property type="evidence" value="ECO:0007669"/>
    <property type="project" value="InterPro"/>
</dbReference>
<sequence length="84" mass="8508">MQGLALPAHARRAAGGGALPLAPRPVSPSAPPLQVTPGPAPLRAAETALIRQAVQDARGNVAEAARTLGISRATVYRKLGTPRG</sequence>
<organism evidence="3 4">
    <name type="scientific">Acidovorax delafieldii 2AN</name>
    <dbReference type="NCBI Taxonomy" id="573060"/>
    <lineage>
        <taxon>Bacteria</taxon>
        <taxon>Pseudomonadati</taxon>
        <taxon>Pseudomonadota</taxon>
        <taxon>Betaproteobacteria</taxon>
        <taxon>Burkholderiales</taxon>
        <taxon>Comamonadaceae</taxon>
        <taxon>Acidovorax</taxon>
    </lineage>
</organism>
<dbReference type="Pfam" id="PF02954">
    <property type="entry name" value="HTH_8"/>
    <property type="match status" value="1"/>
</dbReference>
<name>C5TB00_ACIDE</name>
<gene>
    <name evidence="3" type="ORF">AcdelDRAFT_4080</name>
</gene>
<dbReference type="InterPro" id="IPR009057">
    <property type="entry name" value="Homeodomain-like_sf"/>
</dbReference>
<evidence type="ECO:0000256" key="1">
    <source>
        <dbReference type="SAM" id="MobiDB-lite"/>
    </source>
</evidence>
<keyword evidence="4" id="KW-1185">Reference proteome</keyword>
<evidence type="ECO:0000313" key="4">
    <source>
        <dbReference type="Proteomes" id="UP000003856"/>
    </source>
</evidence>
<dbReference type="InterPro" id="IPR002197">
    <property type="entry name" value="HTH_Fis"/>
</dbReference>
<feature type="region of interest" description="Disordered" evidence="1">
    <location>
        <begin position="15"/>
        <end position="40"/>
    </location>
</feature>
<dbReference type="EMBL" id="ACQT01000288">
    <property type="protein sequence ID" value="EER58345.1"/>
    <property type="molecule type" value="Genomic_DNA"/>
</dbReference>
<dbReference type="PRINTS" id="PR01590">
    <property type="entry name" value="HTHFIS"/>
</dbReference>
<protein>
    <submittedName>
        <fullName evidence="3">Transcriptional regulator, Fis family</fullName>
    </submittedName>
</protein>
<accession>C5TB00</accession>
<dbReference type="Gene3D" id="1.10.10.60">
    <property type="entry name" value="Homeodomain-like"/>
    <property type="match status" value="1"/>
</dbReference>
<reference evidence="3 4" key="1">
    <citation type="submission" date="2009-05" db="EMBL/GenBank/DDBJ databases">
        <title>The draft genome of Acidovorax delafieldii 2AN.</title>
        <authorList>
            <consortium name="US DOE Joint Genome Institute (JGI-PGF)"/>
            <person name="Lucas S."/>
            <person name="Copeland A."/>
            <person name="Lapidus A."/>
            <person name="Glavina del Rio T."/>
            <person name="Tice H."/>
            <person name="Bruce D."/>
            <person name="Goodwin L."/>
            <person name="Pitluck S."/>
            <person name="Larimer F."/>
            <person name="Land M.L."/>
            <person name="Hauser L."/>
            <person name="Shelobolina E.S."/>
            <person name="Picardal F."/>
            <person name="Roden E."/>
            <person name="Emerson D."/>
        </authorList>
    </citation>
    <scope>NUCLEOTIDE SEQUENCE [LARGE SCALE GENOMIC DNA]</scope>
    <source>
        <strain evidence="3 4">2AN</strain>
    </source>
</reference>
<proteinExistence type="predicted"/>
<dbReference type="AlphaFoldDB" id="C5TB00"/>
<evidence type="ECO:0000259" key="2">
    <source>
        <dbReference type="Pfam" id="PF02954"/>
    </source>
</evidence>
<dbReference type="PATRIC" id="fig|573060.9.peg.861"/>
<feature type="compositionally biased region" description="Pro residues" evidence="1">
    <location>
        <begin position="22"/>
        <end position="31"/>
    </location>
</feature>
<dbReference type="SUPFAM" id="SSF46689">
    <property type="entry name" value="Homeodomain-like"/>
    <property type="match status" value="1"/>
</dbReference>
<dbReference type="Proteomes" id="UP000003856">
    <property type="component" value="Unassembled WGS sequence"/>
</dbReference>